<evidence type="ECO:0000313" key="2">
    <source>
        <dbReference type="Proteomes" id="UP001497514"/>
    </source>
</evidence>
<reference evidence="1 2" key="1">
    <citation type="submission" date="2024-05" db="EMBL/GenBank/DDBJ databases">
        <authorList>
            <person name="Duchaud E."/>
        </authorList>
    </citation>
    <scope>NUCLEOTIDE SEQUENCE [LARGE SCALE GENOMIC DNA]</scope>
    <source>
        <strain evidence="1">Ena-SAMPLE-TAB-13-05-2024-13:56:06:370-140309</strain>
    </source>
</reference>
<dbReference type="EMBL" id="OZ038524">
    <property type="protein sequence ID" value="CAL2083263.1"/>
    <property type="molecule type" value="Genomic_DNA"/>
</dbReference>
<evidence type="ECO:0000313" key="1">
    <source>
        <dbReference type="EMBL" id="CAL2083263.1"/>
    </source>
</evidence>
<gene>
    <name evidence="1" type="ORF">TD3509T_1507</name>
</gene>
<organism evidence="1 2">
    <name type="scientific">Tenacibaculum dicentrarchi</name>
    <dbReference type="NCBI Taxonomy" id="669041"/>
    <lineage>
        <taxon>Bacteria</taxon>
        <taxon>Pseudomonadati</taxon>
        <taxon>Bacteroidota</taxon>
        <taxon>Flavobacteriia</taxon>
        <taxon>Flavobacteriales</taxon>
        <taxon>Flavobacteriaceae</taxon>
        <taxon>Tenacibaculum</taxon>
    </lineage>
</organism>
<accession>A0ABM9NXR6</accession>
<evidence type="ECO:0008006" key="3">
    <source>
        <dbReference type="Google" id="ProtNLM"/>
    </source>
</evidence>
<sequence>MKKITVLLVGLTILFSCSKEDDSPKEITCMKSAEIYNNDNGAVLNLTSQKWNLKENGIGGVDVGVTIVGTIQGDSASIRTYGDGLIYDAKIELNNNKEFNQKFGIFFTSSPSSEEYVTANTIIMVFNGQDTLKANISSCSLENSQYQ</sequence>
<dbReference type="PROSITE" id="PS51257">
    <property type="entry name" value="PROKAR_LIPOPROTEIN"/>
    <property type="match status" value="1"/>
</dbReference>
<name>A0ABM9NXR6_9FLAO</name>
<dbReference type="Proteomes" id="UP001497514">
    <property type="component" value="Chromosome"/>
</dbReference>
<proteinExistence type="predicted"/>
<keyword evidence="2" id="KW-1185">Reference proteome</keyword>
<protein>
    <recommendedName>
        <fullName evidence="3">Lipoprotein</fullName>
    </recommendedName>
</protein>